<dbReference type="Proteomes" id="UP001314170">
    <property type="component" value="Unassembled WGS sequence"/>
</dbReference>
<keyword evidence="2" id="KW-1185">Reference proteome</keyword>
<comment type="caution">
    <text evidence="1">The sequence shown here is derived from an EMBL/GenBank/DDBJ whole genome shotgun (WGS) entry which is preliminary data.</text>
</comment>
<dbReference type="GO" id="GO:0016298">
    <property type="term" value="F:lipase activity"/>
    <property type="evidence" value="ECO:0007669"/>
    <property type="project" value="InterPro"/>
</dbReference>
<sequence>MEAFKKWQKIEIRVIAAYMWVIFFDACNAAGQGPFPKFPAILVFGDSIVDTGNNNFINTLVRGNFFPYRQNYPGQKATGRFSDGKLIPDLLSCALKIKEAVPPFLDPNCLMKNSSPDLYVLGCRSITVDGLLPIGYAPIEKTIHTTNKGAVPSDKKWVVDVNSYAQSYNLKLFKLLAHAQATGNVFRDQNRL</sequence>
<dbReference type="InterPro" id="IPR036514">
    <property type="entry name" value="SGNH_hydro_sf"/>
</dbReference>
<dbReference type="InterPro" id="IPR050592">
    <property type="entry name" value="GDSL_lipolytic_enzyme"/>
</dbReference>
<protein>
    <recommendedName>
        <fullName evidence="3">GDSL esterase/lipase</fullName>
    </recommendedName>
</protein>
<organism evidence="1 2">
    <name type="scientific">Dovyalis caffra</name>
    <dbReference type="NCBI Taxonomy" id="77055"/>
    <lineage>
        <taxon>Eukaryota</taxon>
        <taxon>Viridiplantae</taxon>
        <taxon>Streptophyta</taxon>
        <taxon>Embryophyta</taxon>
        <taxon>Tracheophyta</taxon>
        <taxon>Spermatophyta</taxon>
        <taxon>Magnoliopsida</taxon>
        <taxon>eudicotyledons</taxon>
        <taxon>Gunneridae</taxon>
        <taxon>Pentapetalae</taxon>
        <taxon>rosids</taxon>
        <taxon>fabids</taxon>
        <taxon>Malpighiales</taxon>
        <taxon>Salicaceae</taxon>
        <taxon>Flacourtieae</taxon>
        <taxon>Dovyalis</taxon>
    </lineage>
</organism>
<reference evidence="1 2" key="1">
    <citation type="submission" date="2024-01" db="EMBL/GenBank/DDBJ databases">
        <authorList>
            <person name="Waweru B."/>
        </authorList>
    </citation>
    <scope>NUCLEOTIDE SEQUENCE [LARGE SCALE GENOMIC DNA]</scope>
</reference>
<dbReference type="PANTHER" id="PTHR45642">
    <property type="entry name" value="GDSL ESTERASE/LIPASE EXL3"/>
    <property type="match status" value="1"/>
</dbReference>
<dbReference type="PANTHER" id="PTHR45642:SF120">
    <property type="entry name" value="GDSL-LIKE LIPASE_ACYLHYDROLASE"/>
    <property type="match status" value="1"/>
</dbReference>
<proteinExistence type="predicted"/>
<dbReference type="Gene3D" id="3.40.50.1110">
    <property type="entry name" value="SGNH hydrolase"/>
    <property type="match status" value="1"/>
</dbReference>
<dbReference type="EMBL" id="CAWUPB010000850">
    <property type="protein sequence ID" value="CAK7325971.1"/>
    <property type="molecule type" value="Genomic_DNA"/>
</dbReference>
<dbReference type="InterPro" id="IPR008265">
    <property type="entry name" value="Lipase_GDSL_AS"/>
</dbReference>
<dbReference type="PROSITE" id="PS01098">
    <property type="entry name" value="LIPASE_GDSL_SER"/>
    <property type="match status" value="1"/>
</dbReference>
<dbReference type="AlphaFoldDB" id="A0AAV1R122"/>
<gene>
    <name evidence="1" type="ORF">DCAF_LOCUS3665</name>
</gene>
<accession>A0AAV1R122</accession>
<evidence type="ECO:0008006" key="3">
    <source>
        <dbReference type="Google" id="ProtNLM"/>
    </source>
</evidence>
<dbReference type="GO" id="GO:0006629">
    <property type="term" value="P:lipid metabolic process"/>
    <property type="evidence" value="ECO:0007669"/>
    <property type="project" value="InterPro"/>
</dbReference>
<evidence type="ECO:0000313" key="1">
    <source>
        <dbReference type="EMBL" id="CAK7325971.1"/>
    </source>
</evidence>
<evidence type="ECO:0000313" key="2">
    <source>
        <dbReference type="Proteomes" id="UP001314170"/>
    </source>
</evidence>
<name>A0AAV1R122_9ROSI</name>